<evidence type="ECO:0000313" key="6">
    <source>
        <dbReference type="Proteomes" id="UP000005442"/>
    </source>
</evidence>
<evidence type="ECO:0000256" key="4">
    <source>
        <dbReference type="SAM" id="Phobius"/>
    </source>
</evidence>
<keyword evidence="4" id="KW-1133">Transmembrane helix</keyword>
<proteinExistence type="predicted"/>
<comment type="subcellular location">
    <subcellularLocation>
        <location evidence="1">Membrane</location>
    </subcellularLocation>
</comment>
<gene>
    <name evidence="5" type="ordered locus">MycrhN_3008</name>
</gene>
<dbReference type="PATRIC" id="fig|710685.3.peg.3007"/>
<dbReference type="RefSeq" id="WP_014211323.1">
    <property type="nucleotide sequence ID" value="NC_016604.1"/>
</dbReference>
<feature type="transmembrane region" description="Helical" evidence="4">
    <location>
        <begin position="83"/>
        <end position="106"/>
    </location>
</feature>
<reference evidence="5 6" key="1">
    <citation type="submission" date="2011-12" db="EMBL/GenBank/DDBJ databases">
        <title>Complete sequence of Mycobacterium rhodesiae NBB3.</title>
        <authorList>
            <consortium name="US DOE Joint Genome Institute"/>
            <person name="Lucas S."/>
            <person name="Han J."/>
            <person name="Lapidus A."/>
            <person name="Cheng J.-F."/>
            <person name="Goodwin L."/>
            <person name="Pitluck S."/>
            <person name="Peters L."/>
            <person name="Mikhailova N."/>
            <person name="Gu W."/>
            <person name="Detter J.C."/>
            <person name="Han C."/>
            <person name="Tapia R."/>
            <person name="Land M."/>
            <person name="Hauser L."/>
            <person name="Kyrpides N."/>
            <person name="Ivanova N."/>
            <person name="Pagani I."/>
            <person name="Mattes T."/>
            <person name="Holmes A."/>
            <person name="Rutledge P."/>
            <person name="Paulsen I."/>
            <person name="Coleman N."/>
            <person name="Woyke T."/>
        </authorList>
    </citation>
    <scope>NUCLEOTIDE SEQUENCE [LARGE SCALE GENOMIC DNA]</scope>
    <source>
        <strain evidence="5 6">NBB3</strain>
    </source>
</reference>
<keyword evidence="6" id="KW-1185">Reference proteome</keyword>
<evidence type="ECO:0008006" key="7">
    <source>
        <dbReference type="Google" id="ProtNLM"/>
    </source>
</evidence>
<evidence type="ECO:0000256" key="3">
    <source>
        <dbReference type="SAM" id="MobiDB-lite"/>
    </source>
</evidence>
<evidence type="ECO:0000313" key="5">
    <source>
        <dbReference type="EMBL" id="AEV73550.1"/>
    </source>
</evidence>
<name>G8RKE8_MYCRN</name>
<dbReference type="KEGG" id="mrh:MycrhN_3008"/>
<keyword evidence="2 4" id="KW-0472">Membrane</keyword>
<dbReference type="Proteomes" id="UP000005442">
    <property type="component" value="Chromosome"/>
</dbReference>
<feature type="region of interest" description="Disordered" evidence="3">
    <location>
        <begin position="1"/>
        <end position="73"/>
    </location>
</feature>
<feature type="compositionally biased region" description="Basic and acidic residues" evidence="3">
    <location>
        <begin position="54"/>
        <end position="72"/>
    </location>
</feature>
<keyword evidence="4" id="KW-0812">Transmembrane</keyword>
<organism evidence="5 6">
    <name type="scientific">Mycolicibacterium rhodesiae (strain NBB3)</name>
    <name type="common">Mycobacterium rhodesiae</name>
    <dbReference type="NCBI Taxonomy" id="710685"/>
    <lineage>
        <taxon>Bacteria</taxon>
        <taxon>Bacillati</taxon>
        <taxon>Actinomycetota</taxon>
        <taxon>Actinomycetes</taxon>
        <taxon>Mycobacteriales</taxon>
        <taxon>Mycobacteriaceae</taxon>
        <taxon>Mycolicibacterium</taxon>
    </lineage>
</organism>
<dbReference type="eggNOG" id="ENOG5032EYT">
    <property type="taxonomic scope" value="Bacteria"/>
</dbReference>
<dbReference type="AlphaFoldDB" id="G8RKE8"/>
<feature type="compositionally biased region" description="Low complexity" evidence="3">
    <location>
        <begin position="17"/>
        <end position="31"/>
    </location>
</feature>
<dbReference type="PANTHER" id="PTHR37042">
    <property type="entry name" value="OUTER MEMBRANE PROTEIN RV1973"/>
    <property type="match status" value="1"/>
</dbReference>
<dbReference type="EMBL" id="CP003169">
    <property type="protein sequence ID" value="AEV73550.1"/>
    <property type="molecule type" value="Genomic_DNA"/>
</dbReference>
<dbReference type="PANTHER" id="PTHR37042:SF4">
    <property type="entry name" value="OUTER MEMBRANE PROTEIN RV1973"/>
    <property type="match status" value="1"/>
</dbReference>
<protein>
    <recommendedName>
        <fullName evidence="7">Mammalian cell entry protein</fullName>
    </recommendedName>
</protein>
<accession>G8RKE8</accession>
<dbReference type="HOGENOM" id="CLU_090984_0_0_11"/>
<dbReference type="OrthoDB" id="4761205at2"/>
<sequence>MENQQPDPDNLTDDSPAGDCPADAATDGAATEADRPEHAGDCPADAATDGAAAEADRPEDAADSDKSDDDKLAGATRQRASGWLVGALAAAVALFIGCAAFAGAALQPYLADRAQNAARIEVARTAAAAVTTLWTYTPETIDALPDRAAQYLSGDFHAQYRKFVEGVAAPNKQAQVTDRTEVVGVGVESLNGTEAVAIVFTNTTATSPMTKNIPSLKYVGYRLHMKNHGSRWLVTKMATVSFMDLTPQL</sequence>
<dbReference type="GO" id="GO:0016020">
    <property type="term" value="C:membrane"/>
    <property type="evidence" value="ECO:0007669"/>
    <property type="project" value="UniProtKB-SubCell"/>
</dbReference>
<evidence type="ECO:0000256" key="2">
    <source>
        <dbReference type="ARBA" id="ARBA00023136"/>
    </source>
</evidence>
<feature type="compositionally biased region" description="Low complexity" evidence="3">
    <location>
        <begin position="41"/>
        <end position="53"/>
    </location>
</feature>
<dbReference type="STRING" id="710685.MycrhN_3008"/>
<evidence type="ECO:0000256" key="1">
    <source>
        <dbReference type="ARBA" id="ARBA00004370"/>
    </source>
</evidence>